<gene>
    <name evidence="9" type="ORF">POF50_032430</name>
</gene>
<dbReference type="InterPro" id="IPR003439">
    <property type="entry name" value="ABC_transporter-like_ATP-bd"/>
</dbReference>
<dbReference type="SUPFAM" id="SSF52540">
    <property type="entry name" value="P-loop containing nucleoside triphosphate hydrolases"/>
    <property type="match status" value="1"/>
</dbReference>
<dbReference type="PANTHER" id="PTHR43394">
    <property type="entry name" value="ATP-DEPENDENT PERMEASE MDL1, MITOCHONDRIAL"/>
    <property type="match status" value="1"/>
</dbReference>
<dbReference type="Pfam" id="PF00664">
    <property type="entry name" value="ABC_membrane"/>
    <property type="match status" value="1"/>
</dbReference>
<feature type="domain" description="ABC transporter" evidence="7">
    <location>
        <begin position="318"/>
        <end position="564"/>
    </location>
</feature>
<evidence type="ECO:0000256" key="1">
    <source>
        <dbReference type="ARBA" id="ARBA00004651"/>
    </source>
</evidence>
<dbReference type="PROSITE" id="PS00211">
    <property type="entry name" value="ABC_TRANSPORTER_1"/>
    <property type="match status" value="1"/>
</dbReference>
<evidence type="ECO:0000256" key="3">
    <source>
        <dbReference type="ARBA" id="ARBA00022989"/>
    </source>
</evidence>
<evidence type="ECO:0000256" key="2">
    <source>
        <dbReference type="ARBA" id="ARBA00022692"/>
    </source>
</evidence>
<feature type="compositionally biased region" description="Polar residues" evidence="5">
    <location>
        <begin position="577"/>
        <end position="588"/>
    </location>
</feature>
<sequence>MSGYALPREVDLRGPGRFLWWLVVSQLRRVLLAALLGTLWMLGLALPPYVLSLAIDDGLQHRRFSALVGWALVLLAMGAANAYVAIMRHRTLTKVRMDGAFRTLNAVVERSTTLGGALVRKVSAGEVVTIGIGDVWVISTSLTVVGPGVGAVIAYVVVAVLLLHISPVLALIVLLGAPLVAVFVGPLLGRLRRVGTDYRVKQGALTGDLVDIVQGLGVLNGIGGKALFAERYRRASGELREEGYRVGAVSSWIPALGTGLPLIFLAVVTWLAARMAAEHTISIGDLVAVYGYVAVLVVPIAELIDSGTNLSQAVVSARRVIAMLKLGRGETDPATSATGDGPIGPADLYDPWSGVEVATGRLTALACARPADATAVVDRLGRFSPSEATWGGVRIDTVAPHVFRERVLVADNEADIFAGALRDVVAGRFTPDDALAARALSTASAQDIVGALPDGMSSAIELLGKNLSGGQRQRVRLARALRAEPEVLIAVEPTSAVDAHTESVIAERLVTARSSLTTLVTTTSPLLLDRADIVHYLVDSRVVATGTHHQLLASQPGYRQLVSRGLDDEDPLAPGGTTISLTTPKAAT</sequence>
<reference evidence="9" key="1">
    <citation type="submission" date="2023-05" db="EMBL/GenBank/DDBJ databases">
        <title>Streptantibioticus silvisoli sp. nov., acidotolerant actinomycetes 1 from pine litter.</title>
        <authorList>
            <person name="Swiecimska M."/>
            <person name="Golinska P."/>
            <person name="Sangal V."/>
            <person name="Wachnowicz B."/>
            <person name="Goodfellow M."/>
        </authorList>
    </citation>
    <scope>NUCLEOTIDE SEQUENCE</scope>
    <source>
        <strain evidence="9">SL13</strain>
    </source>
</reference>
<dbReference type="InterPro" id="IPR011527">
    <property type="entry name" value="ABC1_TM_dom"/>
</dbReference>
<evidence type="ECO:0000259" key="7">
    <source>
        <dbReference type="PROSITE" id="PS50893"/>
    </source>
</evidence>
<dbReference type="InterPro" id="IPR039421">
    <property type="entry name" value="Type_1_exporter"/>
</dbReference>
<keyword evidence="9" id="KW-0547">Nucleotide-binding</keyword>
<dbReference type="PANTHER" id="PTHR43394:SF1">
    <property type="entry name" value="ATP-BINDING CASSETTE SUB-FAMILY B MEMBER 10, MITOCHONDRIAL"/>
    <property type="match status" value="1"/>
</dbReference>
<keyword evidence="4 6" id="KW-0472">Membrane</keyword>
<dbReference type="GO" id="GO:0015421">
    <property type="term" value="F:ABC-type oligopeptide transporter activity"/>
    <property type="evidence" value="ECO:0007669"/>
    <property type="project" value="TreeGrafter"/>
</dbReference>
<dbReference type="Gene3D" id="3.40.50.300">
    <property type="entry name" value="P-loop containing nucleotide triphosphate hydrolases"/>
    <property type="match status" value="1"/>
</dbReference>
<keyword evidence="3 6" id="KW-1133">Transmembrane helix</keyword>
<dbReference type="PROSITE" id="PS50893">
    <property type="entry name" value="ABC_TRANSPORTER_2"/>
    <property type="match status" value="1"/>
</dbReference>
<dbReference type="Gene3D" id="1.20.1560.10">
    <property type="entry name" value="ABC transporter type 1, transmembrane domain"/>
    <property type="match status" value="1"/>
</dbReference>
<comment type="caution">
    <text evidence="9">The sequence shown here is derived from an EMBL/GenBank/DDBJ whole genome shotgun (WGS) entry which is preliminary data.</text>
</comment>
<dbReference type="InterPro" id="IPR017871">
    <property type="entry name" value="ABC_transporter-like_CS"/>
</dbReference>
<keyword evidence="9" id="KW-0067">ATP-binding</keyword>
<comment type="subcellular location">
    <subcellularLocation>
        <location evidence="1">Cell membrane</location>
        <topology evidence="1">Multi-pass membrane protein</topology>
    </subcellularLocation>
</comment>
<feature type="transmembrane region" description="Helical" evidence="6">
    <location>
        <begin position="168"/>
        <end position="188"/>
    </location>
</feature>
<protein>
    <submittedName>
        <fullName evidence="9">ABC transporter ATP-binding protein</fullName>
    </submittedName>
</protein>
<evidence type="ECO:0000259" key="8">
    <source>
        <dbReference type="PROSITE" id="PS50929"/>
    </source>
</evidence>
<accession>A0AA90HCT2</accession>
<dbReference type="GO" id="GO:0016887">
    <property type="term" value="F:ATP hydrolysis activity"/>
    <property type="evidence" value="ECO:0007669"/>
    <property type="project" value="InterPro"/>
</dbReference>
<proteinExistence type="predicted"/>
<feature type="transmembrane region" description="Helical" evidence="6">
    <location>
        <begin position="142"/>
        <end position="162"/>
    </location>
</feature>
<organism evidence="9">
    <name type="scientific">Streptantibioticus silvisoli</name>
    <dbReference type="NCBI Taxonomy" id="2705255"/>
    <lineage>
        <taxon>Bacteria</taxon>
        <taxon>Bacillati</taxon>
        <taxon>Actinomycetota</taxon>
        <taxon>Actinomycetes</taxon>
        <taxon>Kitasatosporales</taxon>
        <taxon>Streptomycetaceae</taxon>
        <taxon>Streptantibioticus</taxon>
    </lineage>
</organism>
<evidence type="ECO:0000256" key="5">
    <source>
        <dbReference type="SAM" id="MobiDB-lite"/>
    </source>
</evidence>
<dbReference type="PROSITE" id="PS50929">
    <property type="entry name" value="ABC_TM1F"/>
    <property type="match status" value="1"/>
</dbReference>
<dbReference type="EMBL" id="JABXJJ020000057">
    <property type="protein sequence ID" value="MDI5973997.1"/>
    <property type="molecule type" value="Genomic_DNA"/>
</dbReference>
<dbReference type="CDD" id="cd07346">
    <property type="entry name" value="ABC_6TM_exporters"/>
    <property type="match status" value="1"/>
</dbReference>
<evidence type="ECO:0000256" key="6">
    <source>
        <dbReference type="SAM" id="Phobius"/>
    </source>
</evidence>
<evidence type="ECO:0000256" key="4">
    <source>
        <dbReference type="ARBA" id="ARBA00023136"/>
    </source>
</evidence>
<dbReference type="AlphaFoldDB" id="A0AA90HCT2"/>
<keyword evidence="2 6" id="KW-0812">Transmembrane</keyword>
<evidence type="ECO:0000313" key="9">
    <source>
        <dbReference type="EMBL" id="MDI5973997.1"/>
    </source>
</evidence>
<dbReference type="RefSeq" id="WP_271313448.1">
    <property type="nucleotide sequence ID" value="NZ_JABXJJ020000057.1"/>
</dbReference>
<feature type="transmembrane region" description="Helical" evidence="6">
    <location>
        <begin position="249"/>
        <end position="271"/>
    </location>
</feature>
<feature type="domain" description="ABC transmembrane type-1" evidence="8">
    <location>
        <begin position="31"/>
        <end position="312"/>
    </location>
</feature>
<feature type="transmembrane region" description="Helical" evidence="6">
    <location>
        <begin position="67"/>
        <end position="86"/>
    </location>
</feature>
<dbReference type="InterPro" id="IPR036640">
    <property type="entry name" value="ABC1_TM_sf"/>
</dbReference>
<dbReference type="GO" id="GO:0005886">
    <property type="term" value="C:plasma membrane"/>
    <property type="evidence" value="ECO:0007669"/>
    <property type="project" value="UniProtKB-SubCell"/>
</dbReference>
<feature type="transmembrane region" description="Helical" evidence="6">
    <location>
        <begin position="30"/>
        <end position="55"/>
    </location>
</feature>
<dbReference type="InterPro" id="IPR027417">
    <property type="entry name" value="P-loop_NTPase"/>
</dbReference>
<dbReference type="GO" id="GO:0005524">
    <property type="term" value="F:ATP binding"/>
    <property type="evidence" value="ECO:0007669"/>
    <property type="project" value="UniProtKB-KW"/>
</dbReference>
<name>A0AA90HCT2_9ACTN</name>
<dbReference type="SUPFAM" id="SSF90123">
    <property type="entry name" value="ABC transporter transmembrane region"/>
    <property type="match status" value="1"/>
</dbReference>
<feature type="region of interest" description="Disordered" evidence="5">
    <location>
        <begin position="565"/>
        <end position="588"/>
    </location>
</feature>
<dbReference type="Pfam" id="PF00005">
    <property type="entry name" value="ABC_tran"/>
    <property type="match status" value="1"/>
</dbReference>